<organism evidence="2 3">
    <name type="scientific">Characodon lateralis</name>
    <dbReference type="NCBI Taxonomy" id="208331"/>
    <lineage>
        <taxon>Eukaryota</taxon>
        <taxon>Metazoa</taxon>
        <taxon>Chordata</taxon>
        <taxon>Craniata</taxon>
        <taxon>Vertebrata</taxon>
        <taxon>Euteleostomi</taxon>
        <taxon>Actinopterygii</taxon>
        <taxon>Neopterygii</taxon>
        <taxon>Teleostei</taxon>
        <taxon>Neoteleostei</taxon>
        <taxon>Acanthomorphata</taxon>
        <taxon>Ovalentaria</taxon>
        <taxon>Atherinomorphae</taxon>
        <taxon>Cyprinodontiformes</taxon>
        <taxon>Goodeidae</taxon>
        <taxon>Characodon</taxon>
    </lineage>
</organism>
<evidence type="ECO:0000256" key="1">
    <source>
        <dbReference type="SAM" id="MobiDB-lite"/>
    </source>
</evidence>
<evidence type="ECO:0000313" key="2">
    <source>
        <dbReference type="EMBL" id="MED6278545.1"/>
    </source>
</evidence>
<sequence>MWTLKIGSFFNELTFIYSPKTDGQAFSSGDIALVVGVPEADSSPGTAGLRTGSWIDRSTAEIDYHPDAAPGVSGGNLRTVPVPEESHEPRDVDVGGVFRLSTGKTP</sequence>
<feature type="compositionally biased region" description="Basic and acidic residues" evidence="1">
    <location>
        <begin position="84"/>
        <end position="93"/>
    </location>
</feature>
<reference evidence="2 3" key="1">
    <citation type="submission" date="2021-06" db="EMBL/GenBank/DDBJ databases">
        <authorList>
            <person name="Palmer J.M."/>
        </authorList>
    </citation>
    <scope>NUCLEOTIDE SEQUENCE [LARGE SCALE GENOMIC DNA]</scope>
    <source>
        <strain evidence="2 3">CL_MEX2019</strain>
        <tissue evidence="2">Muscle</tissue>
    </source>
</reference>
<comment type="caution">
    <text evidence="2">The sequence shown here is derived from an EMBL/GenBank/DDBJ whole genome shotgun (WGS) entry which is preliminary data.</text>
</comment>
<name>A0ABU7DVP9_9TELE</name>
<accession>A0ABU7DVP9</accession>
<gene>
    <name evidence="2" type="ORF">CHARACLAT_025043</name>
</gene>
<feature type="region of interest" description="Disordered" evidence="1">
    <location>
        <begin position="66"/>
        <end position="106"/>
    </location>
</feature>
<dbReference type="Proteomes" id="UP001352852">
    <property type="component" value="Unassembled WGS sequence"/>
</dbReference>
<keyword evidence="3" id="KW-1185">Reference proteome</keyword>
<dbReference type="EMBL" id="JAHUTJ010035632">
    <property type="protein sequence ID" value="MED6278545.1"/>
    <property type="molecule type" value="Genomic_DNA"/>
</dbReference>
<proteinExistence type="predicted"/>
<evidence type="ECO:0000313" key="3">
    <source>
        <dbReference type="Proteomes" id="UP001352852"/>
    </source>
</evidence>
<protein>
    <submittedName>
        <fullName evidence="2">Uncharacterized protein</fullName>
    </submittedName>
</protein>